<dbReference type="Pfam" id="PF00106">
    <property type="entry name" value="adh_short"/>
    <property type="match status" value="1"/>
</dbReference>
<keyword evidence="3" id="KW-0560">Oxidoreductase</keyword>
<keyword evidence="5" id="KW-1185">Reference proteome</keyword>
<gene>
    <name evidence="4" type="ORF">OIDMADRAFT_119069</name>
</gene>
<evidence type="ECO:0000256" key="1">
    <source>
        <dbReference type="ARBA" id="ARBA00006484"/>
    </source>
</evidence>
<evidence type="ECO:0000256" key="3">
    <source>
        <dbReference type="ARBA" id="ARBA00023002"/>
    </source>
</evidence>
<dbReference type="SUPFAM" id="SSF51735">
    <property type="entry name" value="NAD(P)-binding Rossmann-fold domains"/>
    <property type="match status" value="1"/>
</dbReference>
<comment type="similarity">
    <text evidence="1">Belongs to the short-chain dehydrogenases/reductases (SDR) family.</text>
</comment>
<organism evidence="4 5">
    <name type="scientific">Oidiodendron maius (strain Zn)</name>
    <dbReference type="NCBI Taxonomy" id="913774"/>
    <lineage>
        <taxon>Eukaryota</taxon>
        <taxon>Fungi</taxon>
        <taxon>Dikarya</taxon>
        <taxon>Ascomycota</taxon>
        <taxon>Pezizomycotina</taxon>
        <taxon>Leotiomycetes</taxon>
        <taxon>Leotiomycetes incertae sedis</taxon>
        <taxon>Myxotrichaceae</taxon>
        <taxon>Oidiodendron</taxon>
    </lineage>
</organism>
<dbReference type="EMBL" id="KN832874">
    <property type="protein sequence ID" value="KIN03264.1"/>
    <property type="molecule type" value="Genomic_DNA"/>
</dbReference>
<reference evidence="5" key="2">
    <citation type="submission" date="2015-01" db="EMBL/GenBank/DDBJ databases">
        <title>Evolutionary Origins and Diversification of the Mycorrhizal Mutualists.</title>
        <authorList>
            <consortium name="DOE Joint Genome Institute"/>
            <consortium name="Mycorrhizal Genomics Consortium"/>
            <person name="Kohler A."/>
            <person name="Kuo A."/>
            <person name="Nagy L.G."/>
            <person name="Floudas D."/>
            <person name="Copeland A."/>
            <person name="Barry K.W."/>
            <person name="Cichocki N."/>
            <person name="Veneault-Fourrey C."/>
            <person name="LaButti K."/>
            <person name="Lindquist E.A."/>
            <person name="Lipzen A."/>
            <person name="Lundell T."/>
            <person name="Morin E."/>
            <person name="Murat C."/>
            <person name="Riley R."/>
            <person name="Ohm R."/>
            <person name="Sun H."/>
            <person name="Tunlid A."/>
            <person name="Henrissat B."/>
            <person name="Grigoriev I.V."/>
            <person name="Hibbett D.S."/>
            <person name="Martin F."/>
        </authorList>
    </citation>
    <scope>NUCLEOTIDE SEQUENCE [LARGE SCALE GENOMIC DNA]</scope>
    <source>
        <strain evidence="5">Zn</strain>
    </source>
</reference>
<keyword evidence="2" id="KW-0521">NADP</keyword>
<protein>
    <recommendedName>
        <fullName evidence="6">NAD(P)-binding protein</fullName>
    </recommendedName>
</protein>
<dbReference type="InterPro" id="IPR002347">
    <property type="entry name" value="SDR_fam"/>
</dbReference>
<dbReference type="STRING" id="913774.A0A0C3CWA1"/>
<dbReference type="InterPro" id="IPR036291">
    <property type="entry name" value="NAD(P)-bd_dom_sf"/>
</dbReference>
<dbReference type="AlphaFoldDB" id="A0A0C3CWA1"/>
<dbReference type="OrthoDB" id="191139at2759"/>
<dbReference type="GO" id="GO:0016491">
    <property type="term" value="F:oxidoreductase activity"/>
    <property type="evidence" value="ECO:0007669"/>
    <property type="project" value="UniProtKB-KW"/>
</dbReference>
<dbReference type="HOGENOM" id="CLU_010194_44_6_1"/>
<evidence type="ECO:0000313" key="5">
    <source>
        <dbReference type="Proteomes" id="UP000054321"/>
    </source>
</evidence>
<evidence type="ECO:0008006" key="6">
    <source>
        <dbReference type="Google" id="ProtNLM"/>
    </source>
</evidence>
<reference evidence="4 5" key="1">
    <citation type="submission" date="2014-04" db="EMBL/GenBank/DDBJ databases">
        <authorList>
            <consortium name="DOE Joint Genome Institute"/>
            <person name="Kuo A."/>
            <person name="Martino E."/>
            <person name="Perotto S."/>
            <person name="Kohler A."/>
            <person name="Nagy L.G."/>
            <person name="Floudas D."/>
            <person name="Copeland A."/>
            <person name="Barry K.W."/>
            <person name="Cichocki N."/>
            <person name="Veneault-Fourrey C."/>
            <person name="LaButti K."/>
            <person name="Lindquist E.A."/>
            <person name="Lipzen A."/>
            <person name="Lundell T."/>
            <person name="Morin E."/>
            <person name="Murat C."/>
            <person name="Sun H."/>
            <person name="Tunlid A."/>
            <person name="Henrissat B."/>
            <person name="Grigoriev I.V."/>
            <person name="Hibbett D.S."/>
            <person name="Martin F."/>
            <person name="Nordberg H.P."/>
            <person name="Cantor M.N."/>
            <person name="Hua S.X."/>
        </authorList>
    </citation>
    <scope>NUCLEOTIDE SEQUENCE [LARGE SCALE GENOMIC DNA]</scope>
    <source>
        <strain evidence="4 5">Zn</strain>
    </source>
</reference>
<dbReference type="Gene3D" id="3.40.50.720">
    <property type="entry name" value="NAD(P)-binding Rossmann-like Domain"/>
    <property type="match status" value="1"/>
</dbReference>
<dbReference type="FunCoup" id="A0A0C3CWA1">
    <property type="interactions" value="294"/>
</dbReference>
<evidence type="ECO:0000313" key="4">
    <source>
        <dbReference type="EMBL" id="KIN03264.1"/>
    </source>
</evidence>
<accession>A0A0C3CWA1</accession>
<dbReference type="PANTHER" id="PTHR24320:SF282">
    <property type="entry name" value="WW DOMAIN-CONTAINING OXIDOREDUCTASE"/>
    <property type="match status" value="1"/>
</dbReference>
<dbReference type="PANTHER" id="PTHR24320">
    <property type="entry name" value="RETINOL DEHYDROGENASE"/>
    <property type="match status" value="1"/>
</dbReference>
<dbReference type="InParanoid" id="A0A0C3CWA1"/>
<evidence type="ECO:0000256" key="2">
    <source>
        <dbReference type="ARBA" id="ARBA00022857"/>
    </source>
</evidence>
<sequence>MTWTPESLRNLTGRVYLVTGGNSGNGYQTVLGLAARNAKVYIRARSNEKGTAAVSAVRAENESAKVDFVKMDMMDLKSMEKASVCNKEKYLHGLINNAGIMATPYEESAHKYEAQFQTNYISPWLLTYYLLPLLIETARQSPISHARIVNVSSDGHLIFGPPSGINFNDINQTKSGKGGPWSRYGLSKLANILHAKELNQRYGGTEAGSIWTANLHPGTVDTLSQEASIQATASAFFQTIFPILRFLGVYSKVDTAAYTTLYYTTLYTVASDEFTQKLSSEYLQPVAKVGRLSKVGNDAKLAKDLWEWTTAEIINLSLIPSTKL</sequence>
<name>A0A0C3CWA1_OIDMZ</name>
<proteinExistence type="inferred from homology"/>
<dbReference type="Proteomes" id="UP000054321">
    <property type="component" value="Unassembled WGS sequence"/>
</dbReference>